<dbReference type="Gene3D" id="3.30.710.10">
    <property type="entry name" value="Potassium Channel Kv1.1, Chain A"/>
    <property type="match status" value="2"/>
</dbReference>
<gene>
    <name evidence="3" type="ORF">EDB92DRAFT_1610884</name>
</gene>
<dbReference type="InterPro" id="IPR011333">
    <property type="entry name" value="SKP1/BTB/POZ_sf"/>
</dbReference>
<feature type="domain" description="BTB" evidence="2">
    <location>
        <begin position="343"/>
        <end position="415"/>
    </location>
</feature>
<evidence type="ECO:0000259" key="2">
    <source>
        <dbReference type="PROSITE" id="PS50097"/>
    </source>
</evidence>
<evidence type="ECO:0000256" key="1">
    <source>
        <dbReference type="SAM" id="MobiDB-lite"/>
    </source>
</evidence>
<dbReference type="AlphaFoldDB" id="A0AAD4L9K4"/>
<reference evidence="3" key="1">
    <citation type="submission" date="2022-01" db="EMBL/GenBank/DDBJ databases">
        <title>Comparative genomics reveals a dynamic genome evolution in the ectomycorrhizal milk-cap (Lactarius) mushrooms.</title>
        <authorList>
            <consortium name="DOE Joint Genome Institute"/>
            <person name="Lebreton A."/>
            <person name="Tang N."/>
            <person name="Kuo A."/>
            <person name="LaButti K."/>
            <person name="Drula E."/>
            <person name="Barry K."/>
            <person name="Clum A."/>
            <person name="Lipzen A."/>
            <person name="Mousain D."/>
            <person name="Ng V."/>
            <person name="Wang R."/>
            <person name="Wang X."/>
            <person name="Dai Y."/>
            <person name="Henrissat B."/>
            <person name="Grigoriev I.V."/>
            <person name="Guerin-Laguette A."/>
            <person name="Yu F."/>
            <person name="Martin F.M."/>
        </authorList>
    </citation>
    <scope>NUCLEOTIDE SEQUENCE</scope>
    <source>
        <strain evidence="3">QP</strain>
    </source>
</reference>
<name>A0AAD4L9K4_9AGAM</name>
<dbReference type="CDD" id="cd18186">
    <property type="entry name" value="BTB_POZ_ZBTB_KLHL-like"/>
    <property type="match status" value="1"/>
</dbReference>
<evidence type="ECO:0000313" key="4">
    <source>
        <dbReference type="Proteomes" id="UP001201163"/>
    </source>
</evidence>
<feature type="region of interest" description="Disordered" evidence="1">
    <location>
        <begin position="1"/>
        <end position="24"/>
    </location>
</feature>
<dbReference type="EMBL" id="JAKELL010000092">
    <property type="protein sequence ID" value="KAH8983096.1"/>
    <property type="molecule type" value="Genomic_DNA"/>
</dbReference>
<dbReference type="InterPro" id="IPR000210">
    <property type="entry name" value="BTB/POZ_dom"/>
</dbReference>
<proteinExistence type="predicted"/>
<dbReference type="Proteomes" id="UP001201163">
    <property type="component" value="Unassembled WGS sequence"/>
</dbReference>
<organism evidence="3 4">
    <name type="scientific">Lactarius akahatsu</name>
    <dbReference type="NCBI Taxonomy" id="416441"/>
    <lineage>
        <taxon>Eukaryota</taxon>
        <taxon>Fungi</taxon>
        <taxon>Dikarya</taxon>
        <taxon>Basidiomycota</taxon>
        <taxon>Agaricomycotina</taxon>
        <taxon>Agaricomycetes</taxon>
        <taxon>Russulales</taxon>
        <taxon>Russulaceae</taxon>
        <taxon>Lactarius</taxon>
    </lineage>
</organism>
<protein>
    <recommendedName>
        <fullName evidence="2">BTB domain-containing protein</fullName>
    </recommendedName>
</protein>
<dbReference type="Pfam" id="PF00651">
    <property type="entry name" value="BTB"/>
    <property type="match status" value="2"/>
</dbReference>
<accession>A0AAD4L9K4</accession>
<evidence type="ECO:0000313" key="3">
    <source>
        <dbReference type="EMBL" id="KAH8983096.1"/>
    </source>
</evidence>
<dbReference type="PROSITE" id="PS50097">
    <property type="entry name" value="BTB"/>
    <property type="match status" value="1"/>
</dbReference>
<sequence>MATIPDSPSPQASPSGCPPKSPPVDLVEPSKVLFDYPDADVVLRSSDSQTFRVLKLYLIKSSTVLGDLIQAESDTSDTPESNSEITQTRLPEVRLPESSAIIYSLLTFIFPVNPVLPLTLQETMELLSVTQQYEMGSVLTHIRGTLSRQHPLFITPENAFLAYSLAQRYGLQEEANQAARLTLKFTLTIESLEDKLTMMPGAYLYELWKYHQRVQLQLKLDLPSSGASAVLKGFNCSQCTKNGNPYWIESFIWSIIDRPSHFDSIEFQMALARHTAASSTTRCLFCLLIPVENMRTFWTTLATTVHRCMEKAESRLSILGTGSSPSSSSVPLPLPESLDLSEADVVVRTSDLSSFLAHKSVLASSSLIFRDMFTLPWPPNNETVNGLPVVDISEDAELVRSLITMLYPIPSELPASYDRVLALLAAAQKYEMDAVQSSIRAEVARGPSPTLDGVLAFRAYAIASSSGLTTEMEMAARLTLDQPMTFEHLGDELRSCKGWALRELSRFRRGCRDSLVSCFESFLNVDSGPSKIWIDCPRHSKKSPPTLPPWVQNLFSPLIEELKQAFTRPLIKPSSIREKYLEALRKHAAPDRCTFCLGVHAMKGDWYCIRLEQALKEAWEKTPIVSA</sequence>
<dbReference type="SUPFAM" id="SSF54695">
    <property type="entry name" value="POZ domain"/>
    <property type="match status" value="1"/>
</dbReference>
<dbReference type="SMART" id="SM00225">
    <property type="entry name" value="BTB"/>
    <property type="match status" value="2"/>
</dbReference>
<keyword evidence="4" id="KW-1185">Reference proteome</keyword>
<comment type="caution">
    <text evidence="3">The sequence shown here is derived from an EMBL/GenBank/DDBJ whole genome shotgun (WGS) entry which is preliminary data.</text>
</comment>